<dbReference type="EMBL" id="CP002588">
    <property type="protein sequence ID" value="AEA46358.1"/>
    <property type="molecule type" value="Genomic_DNA"/>
</dbReference>
<dbReference type="AlphaFoldDB" id="F2KP50"/>
<protein>
    <submittedName>
        <fullName evidence="4">Glutaredoxin</fullName>
    </submittedName>
</protein>
<dbReference type="Proteomes" id="UP000008136">
    <property type="component" value="Chromosome"/>
</dbReference>
<dbReference type="GeneID" id="10393418"/>
<dbReference type="Gene3D" id="3.40.30.10">
    <property type="entry name" value="Glutaredoxin"/>
    <property type="match status" value="1"/>
</dbReference>
<keyword evidence="2" id="KW-0813">Transport</keyword>
<sequence>MCESFFQSLIRPKIVVFTMKKCPKCPAAKKLASEIAAEFGLEVEEIDVEIDMITALQYGVASTPSIAVGDEIIARGELPTRNELRNAVKRVLECS</sequence>
<proteinExistence type="inferred from homology"/>
<reference evidence="4 5" key="1">
    <citation type="submission" date="2011-03" db="EMBL/GenBank/DDBJ databases">
        <title>The complete genome of Archaeoglobus veneficus SNP6.</title>
        <authorList>
            <consortium name="US DOE Joint Genome Institute (JGI-PGF)"/>
            <person name="Lucas S."/>
            <person name="Copeland A."/>
            <person name="Lapidus A."/>
            <person name="Bruce D."/>
            <person name="Goodwin L."/>
            <person name="Pitluck S."/>
            <person name="Kyrpides N."/>
            <person name="Mavromatis K."/>
            <person name="Pagani I."/>
            <person name="Ivanova N."/>
            <person name="Mikhailova N."/>
            <person name="Lu M."/>
            <person name="Detter J.C."/>
            <person name="Tapia R."/>
            <person name="Han C."/>
            <person name="Land M."/>
            <person name="Hauser L."/>
            <person name="Markowitz V."/>
            <person name="Cheng J.-F."/>
            <person name="Hugenholtz P."/>
            <person name="Woyke T."/>
            <person name="Wu D."/>
            <person name="Spring S."/>
            <person name="Brambilla E."/>
            <person name="Klenk H.-P."/>
            <person name="Eisen J.A."/>
        </authorList>
    </citation>
    <scope>NUCLEOTIDE SEQUENCE [LARGE SCALE GENOMIC DNA]</scope>
    <source>
        <strain>SNP6</strain>
    </source>
</reference>
<dbReference type="Pfam" id="PF13192">
    <property type="entry name" value="Thioredoxin_3"/>
    <property type="match status" value="1"/>
</dbReference>
<dbReference type="KEGG" id="ave:Arcve_0324"/>
<dbReference type="InterPro" id="IPR012336">
    <property type="entry name" value="Thioredoxin-like_fold"/>
</dbReference>
<comment type="similarity">
    <text evidence="1">Belongs to the glutaredoxin family.</text>
</comment>
<accession>F2KP50</accession>
<gene>
    <name evidence="4" type="ordered locus">Arcve_0324</name>
</gene>
<dbReference type="STRING" id="693661.Arcve_0324"/>
<name>F2KP50_ARCVS</name>
<dbReference type="SUPFAM" id="SSF52833">
    <property type="entry name" value="Thioredoxin-like"/>
    <property type="match status" value="1"/>
</dbReference>
<evidence type="ECO:0000256" key="1">
    <source>
        <dbReference type="ARBA" id="ARBA00007787"/>
    </source>
</evidence>
<feature type="domain" description="Thioredoxin-like fold" evidence="3">
    <location>
        <begin position="13"/>
        <end position="88"/>
    </location>
</feature>
<evidence type="ECO:0000313" key="5">
    <source>
        <dbReference type="Proteomes" id="UP000008136"/>
    </source>
</evidence>
<evidence type="ECO:0000256" key="2">
    <source>
        <dbReference type="ARBA" id="ARBA00022982"/>
    </source>
</evidence>
<dbReference type="InterPro" id="IPR036249">
    <property type="entry name" value="Thioredoxin-like_sf"/>
</dbReference>
<dbReference type="HOGENOM" id="CLU_090389_20_2_2"/>
<evidence type="ECO:0000313" key="4">
    <source>
        <dbReference type="EMBL" id="AEA46358.1"/>
    </source>
</evidence>
<dbReference type="OrthoDB" id="35385at2157"/>
<dbReference type="RefSeq" id="WP_013683032.1">
    <property type="nucleotide sequence ID" value="NC_015320.1"/>
</dbReference>
<keyword evidence="5" id="KW-1185">Reference proteome</keyword>
<evidence type="ECO:0000259" key="3">
    <source>
        <dbReference type="Pfam" id="PF13192"/>
    </source>
</evidence>
<keyword evidence="2" id="KW-0249">Electron transport</keyword>
<organism evidence="4 5">
    <name type="scientific">Archaeoglobus veneficus (strain DSM 11195 / SNP6)</name>
    <dbReference type="NCBI Taxonomy" id="693661"/>
    <lineage>
        <taxon>Archaea</taxon>
        <taxon>Methanobacteriati</taxon>
        <taxon>Methanobacteriota</taxon>
        <taxon>Archaeoglobi</taxon>
        <taxon>Archaeoglobales</taxon>
        <taxon>Archaeoglobaceae</taxon>
        <taxon>Archaeoglobus</taxon>
    </lineage>
</organism>
<dbReference type="eggNOG" id="arCOG01972">
    <property type="taxonomic scope" value="Archaea"/>
</dbReference>